<sequence>MLNPRGRPSSNHKSHLEVDLEEEREALLEDQKVIRQRARKLSVETNRRRKALEERQREEEQKEQKFREDVLQQRKLKLQEATEKFQRAHLPPSQRRRPVYNVRKGPTLKLEDALDQIRGSSPSTYYYLSNYRSPNNGRTTDTASSFSSVGHSTWPRKQQLPTALDIERIFQDRSSVLIDSDQLYFQHKLEEAQRLLEEQHLSNLQNFHQEVEQLAREDSLSSLDSLEENLEAVKEENSTFFLSDHLHKPFTEISSSVNRGYHNTDGGVNNLNCQPNFHESSQFLPEEMTIEKRFPMGDQESLPQNGFQQKTMDTLTRNGNTHPVSTYNASIANQDLNHVSRVSVTENKLYYYDRDNTTCNAVVRPSKAWATPDPTPRQTNQTSTPHDNKDTPQHLGLSTKPTMTQPLATPVVVSFPESSAGSCQYNVSTDLKLSKHSNKLHSMSSISDPEILTNIYNTQFHTMKNGHSKPVEINSQQSPSYQKRSSPTQNPNTDLRVIQNVKGDQNGTLALDHPDLPLSTVYRKSRINSAGKEGKKLLKSILKKGSKYENAYSRAIGISKMVLMGDRGSIGIRDSVELLKEKEHKKTNNKKLRWLDEIEKIMEDQDVPGMTETMKVIKKSSVESPVMAHCKENDLTLTTSPNGPSAGTPSSVFSTGYHFTKQAWMMTKDEDSNSVGHMHTVRSPPKAKTRVVRRAKSARTPSVVHRNRKGIIIRPQSATEAGKIARSQGKIMSPHPPPRPASDNNRELATKAKTLPANTSISQVNNLNKVVSSSNYSISRDNKAYHTMPHSSGSTQTTQAYTPSDRDHASKAALTLNSERVLALQESLHVPIKRQPVFNENGLRLDHTPTDDEIALLWQGVRSALTHKNAATGDFRAGDLPSNLQNVRPNLSHIVIDGATLNNWKSLSRMNGFFSPLNNGYVTLARRKQIVDSGENKRRALLEQRKGRPASAGWRPSPVQNANAMKTSPFPSAQEPGQSHGATHCGDVSESTAQFMLAENLVETSATDGEILAAMQEMQANKASAIVHRAPQTALSMEEQRLLQSLDRLNQRLHNVQEIAMKPSAATNGLQSKSPLKVHQPAEHMTQAQKYRSLSADPRTRLQRRY</sequence>
<comment type="caution">
    <text evidence="3">The sequence shown here is derived from an EMBL/GenBank/DDBJ whole genome shotgun (WGS) entry which is preliminary data.</text>
</comment>
<dbReference type="Proteomes" id="UP000770717">
    <property type="component" value="Unassembled WGS sequence"/>
</dbReference>
<keyword evidence="1" id="KW-0175">Coiled coil</keyword>
<reference evidence="3" key="1">
    <citation type="thesis" date="2020" institute="ProQuest LLC" country="789 East Eisenhower Parkway, Ann Arbor, MI, USA">
        <title>Comparative Genomics and Chromosome Evolution.</title>
        <authorList>
            <person name="Mudd A.B."/>
        </authorList>
    </citation>
    <scope>NUCLEOTIDE SEQUENCE</scope>
    <source>
        <strain evidence="3">HN-11 Male</strain>
        <tissue evidence="3">Kidney and liver</tissue>
    </source>
</reference>
<dbReference type="OrthoDB" id="9900339at2759"/>
<dbReference type="GO" id="GO:1905515">
    <property type="term" value="P:non-motile cilium assembly"/>
    <property type="evidence" value="ECO:0007669"/>
    <property type="project" value="InterPro"/>
</dbReference>
<dbReference type="PANTHER" id="PTHR31191">
    <property type="entry name" value="CENTROSOMAL PROTEIN CEP126"/>
    <property type="match status" value="1"/>
</dbReference>
<feature type="compositionally biased region" description="Polar residues" evidence="2">
    <location>
        <begin position="1065"/>
        <end position="1074"/>
    </location>
</feature>
<evidence type="ECO:0000313" key="4">
    <source>
        <dbReference type="Proteomes" id="UP000770717"/>
    </source>
</evidence>
<accession>A0A8J6FN84</accession>
<feature type="coiled-coil region" evidence="1">
    <location>
        <begin position="197"/>
        <end position="236"/>
    </location>
</feature>
<keyword evidence="4" id="KW-1185">Reference proteome</keyword>
<evidence type="ECO:0008006" key="5">
    <source>
        <dbReference type="Google" id="ProtNLM"/>
    </source>
</evidence>
<feature type="region of interest" description="Disordered" evidence="2">
    <location>
        <begin position="465"/>
        <end position="493"/>
    </location>
</feature>
<feature type="region of interest" description="Disordered" evidence="2">
    <location>
        <begin position="673"/>
        <end position="703"/>
    </location>
</feature>
<feature type="region of interest" description="Disordered" evidence="2">
    <location>
        <begin position="38"/>
        <end position="66"/>
    </location>
</feature>
<evidence type="ECO:0000313" key="3">
    <source>
        <dbReference type="EMBL" id="KAG9491333.1"/>
    </source>
</evidence>
<dbReference type="PANTHER" id="PTHR31191:SF4">
    <property type="entry name" value="CENTROSOMAL PROTEIN OF 126 KDA"/>
    <property type="match status" value="1"/>
</dbReference>
<feature type="compositionally biased region" description="Basic and acidic residues" evidence="2">
    <location>
        <begin position="41"/>
        <end position="66"/>
    </location>
</feature>
<protein>
    <recommendedName>
        <fullName evidence="5">Centrosomal protein of 126 kDa</fullName>
    </recommendedName>
</protein>
<feature type="region of interest" description="Disordered" evidence="2">
    <location>
        <begin position="942"/>
        <end position="986"/>
    </location>
</feature>
<feature type="compositionally biased region" description="Basic residues" evidence="2">
    <location>
        <begin position="685"/>
        <end position="697"/>
    </location>
</feature>
<proteinExistence type="predicted"/>
<dbReference type="GO" id="GO:0005813">
    <property type="term" value="C:centrosome"/>
    <property type="evidence" value="ECO:0007669"/>
    <property type="project" value="InterPro"/>
</dbReference>
<feature type="compositionally biased region" description="Polar residues" evidence="2">
    <location>
        <begin position="473"/>
        <end position="493"/>
    </location>
</feature>
<dbReference type="GO" id="GO:0097546">
    <property type="term" value="C:ciliary base"/>
    <property type="evidence" value="ECO:0007669"/>
    <property type="project" value="InterPro"/>
</dbReference>
<dbReference type="EMBL" id="WNTK01000001">
    <property type="protein sequence ID" value="KAG9491333.1"/>
    <property type="molecule type" value="Genomic_DNA"/>
</dbReference>
<dbReference type="InterPro" id="IPR028257">
    <property type="entry name" value="CEP126"/>
</dbReference>
<feature type="region of interest" description="Disordered" evidence="2">
    <location>
        <begin position="363"/>
        <end position="403"/>
    </location>
</feature>
<evidence type="ECO:0000256" key="1">
    <source>
        <dbReference type="SAM" id="Coils"/>
    </source>
</evidence>
<feature type="compositionally biased region" description="Polar residues" evidence="2">
    <location>
        <begin position="958"/>
        <end position="981"/>
    </location>
</feature>
<dbReference type="GO" id="GO:0030496">
    <property type="term" value="C:midbody"/>
    <property type="evidence" value="ECO:0007669"/>
    <property type="project" value="TreeGrafter"/>
</dbReference>
<name>A0A8J6FN84_ELECQ</name>
<gene>
    <name evidence="3" type="ORF">GDO78_000046</name>
</gene>
<dbReference type="GO" id="GO:0007052">
    <property type="term" value="P:mitotic spindle organization"/>
    <property type="evidence" value="ECO:0007669"/>
    <property type="project" value="InterPro"/>
</dbReference>
<evidence type="ECO:0000256" key="2">
    <source>
        <dbReference type="SAM" id="MobiDB-lite"/>
    </source>
</evidence>
<organism evidence="3 4">
    <name type="scientific">Eleutherodactylus coqui</name>
    <name type="common">Puerto Rican coqui</name>
    <dbReference type="NCBI Taxonomy" id="57060"/>
    <lineage>
        <taxon>Eukaryota</taxon>
        <taxon>Metazoa</taxon>
        <taxon>Chordata</taxon>
        <taxon>Craniata</taxon>
        <taxon>Vertebrata</taxon>
        <taxon>Euteleostomi</taxon>
        <taxon>Amphibia</taxon>
        <taxon>Batrachia</taxon>
        <taxon>Anura</taxon>
        <taxon>Neobatrachia</taxon>
        <taxon>Hyloidea</taxon>
        <taxon>Eleutherodactylidae</taxon>
        <taxon>Eleutherodactylinae</taxon>
        <taxon>Eleutherodactylus</taxon>
        <taxon>Eleutherodactylus</taxon>
    </lineage>
</organism>
<dbReference type="AlphaFoldDB" id="A0A8J6FN84"/>
<feature type="compositionally biased region" description="Polar residues" evidence="2">
    <location>
        <begin position="376"/>
        <end position="385"/>
    </location>
</feature>
<dbReference type="Pfam" id="PF15352">
    <property type="entry name" value="K1377"/>
    <property type="match status" value="3"/>
</dbReference>
<dbReference type="GO" id="GO:0031122">
    <property type="term" value="P:cytoplasmic microtubule organization"/>
    <property type="evidence" value="ECO:0007669"/>
    <property type="project" value="InterPro"/>
</dbReference>
<feature type="region of interest" description="Disordered" evidence="2">
    <location>
        <begin position="1062"/>
        <end position="1106"/>
    </location>
</feature>
<feature type="region of interest" description="Disordered" evidence="2">
    <location>
        <begin position="1"/>
        <end position="20"/>
    </location>
</feature>